<protein>
    <submittedName>
        <fullName evidence="1">Uncharacterized protein</fullName>
    </submittedName>
</protein>
<comment type="caution">
    <text evidence="1">The sequence shown here is derived from an EMBL/GenBank/DDBJ whole genome shotgun (WGS) entry which is preliminary data.</text>
</comment>
<evidence type="ECO:0000313" key="2">
    <source>
        <dbReference type="Proteomes" id="UP001178148"/>
    </source>
</evidence>
<sequence length="53" mass="6109">MGNYYKQLTLAELYQIQSLGTLLFSVRRVGGYLHYFNKIISLDLKRCHLGAMA</sequence>
<gene>
    <name evidence="1" type="ORF">QS748_01920</name>
</gene>
<dbReference type="Proteomes" id="UP001178148">
    <property type="component" value="Unassembled WGS sequence"/>
</dbReference>
<dbReference type="AlphaFoldDB" id="A0AA90SCF2"/>
<reference evidence="1 2" key="1">
    <citation type="journal article" date="2023" name="bioRxiv">
        <title>An intranuclear bacterial parasite of deep-sea mussels expresses apoptosis inhibitors acquired from its host.</title>
        <authorList>
            <person name="Gonzalez Porras M.A."/>
            <person name="Assie A."/>
            <person name="Tietjen M."/>
            <person name="Violette M."/>
            <person name="Kleiner M."/>
            <person name="Gruber-Vodicka H."/>
            <person name="Dubilier N."/>
            <person name="Leisch N."/>
        </authorList>
    </citation>
    <scope>NUCLEOTIDE SEQUENCE [LARGE SCALE GENOMIC DNA]</scope>
    <source>
        <strain evidence="1">IAP13</strain>
    </source>
</reference>
<organism evidence="1 2">
    <name type="scientific">Candidatus Endonucleibacter bathymodioli</name>
    <dbReference type="NCBI Taxonomy" id="539814"/>
    <lineage>
        <taxon>Bacteria</taxon>
        <taxon>Pseudomonadati</taxon>
        <taxon>Pseudomonadota</taxon>
        <taxon>Gammaproteobacteria</taxon>
        <taxon>Oceanospirillales</taxon>
        <taxon>Endozoicomonadaceae</taxon>
        <taxon>Candidatus Endonucleibacter</taxon>
    </lineage>
</organism>
<name>A0AA90SCF2_9GAMM</name>
<dbReference type="EMBL" id="JASXSV010000002">
    <property type="protein sequence ID" value="MDP0588012.1"/>
    <property type="molecule type" value="Genomic_DNA"/>
</dbReference>
<accession>A0AA90SCF2</accession>
<proteinExistence type="predicted"/>
<keyword evidence="2" id="KW-1185">Reference proteome</keyword>
<evidence type="ECO:0000313" key="1">
    <source>
        <dbReference type="EMBL" id="MDP0588012.1"/>
    </source>
</evidence>